<keyword evidence="2" id="KW-0472">Membrane</keyword>
<evidence type="ECO:0000313" key="4">
    <source>
        <dbReference type="Proteomes" id="UP000609879"/>
    </source>
</evidence>
<keyword evidence="4" id="KW-1185">Reference proteome</keyword>
<evidence type="ECO:0000256" key="1">
    <source>
        <dbReference type="SAM" id="MobiDB-lite"/>
    </source>
</evidence>
<accession>A0ABQ3Y123</accession>
<feature type="compositionally biased region" description="Low complexity" evidence="1">
    <location>
        <begin position="163"/>
        <end position="172"/>
    </location>
</feature>
<proteinExistence type="predicted"/>
<protein>
    <submittedName>
        <fullName evidence="3">Uncharacterized protein</fullName>
    </submittedName>
</protein>
<feature type="compositionally biased region" description="Low complexity" evidence="1">
    <location>
        <begin position="97"/>
        <end position="154"/>
    </location>
</feature>
<feature type="transmembrane region" description="Helical" evidence="2">
    <location>
        <begin position="20"/>
        <end position="39"/>
    </location>
</feature>
<keyword evidence="2" id="KW-1133">Transmembrane helix</keyword>
<gene>
    <name evidence="3" type="ORF">Ade02nite_22940</name>
</gene>
<reference evidence="3 4" key="1">
    <citation type="submission" date="2021-01" db="EMBL/GenBank/DDBJ databases">
        <title>Whole genome shotgun sequence of Actinoplanes deccanensis NBRC 13994.</title>
        <authorList>
            <person name="Komaki H."/>
            <person name="Tamura T."/>
        </authorList>
    </citation>
    <scope>NUCLEOTIDE SEQUENCE [LARGE SCALE GENOMIC DNA]</scope>
    <source>
        <strain evidence="3 4">NBRC 13994</strain>
    </source>
</reference>
<name>A0ABQ3Y123_9ACTN</name>
<organism evidence="3 4">
    <name type="scientific">Paractinoplanes deccanensis</name>
    <dbReference type="NCBI Taxonomy" id="113561"/>
    <lineage>
        <taxon>Bacteria</taxon>
        <taxon>Bacillati</taxon>
        <taxon>Actinomycetota</taxon>
        <taxon>Actinomycetes</taxon>
        <taxon>Micromonosporales</taxon>
        <taxon>Micromonosporaceae</taxon>
        <taxon>Paractinoplanes</taxon>
    </lineage>
</organism>
<feature type="region of interest" description="Disordered" evidence="1">
    <location>
        <begin position="48"/>
        <end position="226"/>
    </location>
</feature>
<dbReference type="RefSeq" id="WP_344301025.1">
    <property type="nucleotide sequence ID" value="NZ_BAAABO010000027.1"/>
</dbReference>
<dbReference type="Proteomes" id="UP000609879">
    <property type="component" value="Unassembled WGS sequence"/>
</dbReference>
<evidence type="ECO:0000256" key="2">
    <source>
        <dbReference type="SAM" id="Phobius"/>
    </source>
</evidence>
<keyword evidence="2" id="KW-0812">Transmembrane</keyword>
<dbReference type="EMBL" id="BOMI01000037">
    <property type="protein sequence ID" value="GID73653.1"/>
    <property type="molecule type" value="Genomic_DNA"/>
</dbReference>
<comment type="caution">
    <text evidence="3">The sequence shown here is derived from an EMBL/GenBank/DDBJ whole genome shotgun (WGS) entry which is preliminary data.</text>
</comment>
<sequence length="226" mass="22332">MTVDDPYEGGGGQIMERGPLALFGAIIAVGLGPALWMGVQLGGMPTSPARPPAVVTEKNKVTGDQLVGGTGAGEQTTDSDDSPVDTAPQGNVLPMDTSPAAEPTPSATTSPSPSLPITTPTVSASTSASASASTGTGASTTVPATPPAETTTTTPPLPPTEPTDPSTTEPTDPATPPTGDETDDPSWPPYPGEDAGHGDTGGETGWDGTSDNDRAGSWLAADPTGK</sequence>
<evidence type="ECO:0000313" key="3">
    <source>
        <dbReference type="EMBL" id="GID73653.1"/>
    </source>
</evidence>